<keyword evidence="2" id="KW-1185">Reference proteome</keyword>
<comment type="caution">
    <text evidence="1">The sequence shown here is derived from an EMBL/GenBank/DDBJ whole genome shotgun (WGS) entry which is preliminary data.</text>
</comment>
<dbReference type="CDD" id="cd23298">
    <property type="entry name" value="beta-trefoil_IL18"/>
    <property type="match status" value="1"/>
</dbReference>
<evidence type="ECO:0008006" key="3">
    <source>
        <dbReference type="Google" id="ProtNLM"/>
    </source>
</evidence>
<protein>
    <recommendedName>
        <fullName evidence="3">Interleukin-18</fullName>
    </recommendedName>
</protein>
<dbReference type="Gene3D" id="2.80.10.50">
    <property type="match status" value="1"/>
</dbReference>
<evidence type="ECO:0000313" key="1">
    <source>
        <dbReference type="EMBL" id="KAK7883184.1"/>
    </source>
</evidence>
<gene>
    <name evidence="1" type="ORF">WMY93_029358</name>
</gene>
<dbReference type="SUPFAM" id="SSF50353">
    <property type="entry name" value="Cytokine"/>
    <property type="match status" value="1"/>
</dbReference>
<name>A0AAW0MV62_9GOBI</name>
<proteinExistence type="predicted"/>
<dbReference type="InterPro" id="IPR008996">
    <property type="entry name" value="IL1/FGF"/>
</dbReference>
<organism evidence="1 2">
    <name type="scientific">Mugilogobius chulae</name>
    <name type="common">yellowstripe goby</name>
    <dbReference type="NCBI Taxonomy" id="88201"/>
    <lineage>
        <taxon>Eukaryota</taxon>
        <taxon>Metazoa</taxon>
        <taxon>Chordata</taxon>
        <taxon>Craniata</taxon>
        <taxon>Vertebrata</taxon>
        <taxon>Euteleostomi</taxon>
        <taxon>Actinopterygii</taxon>
        <taxon>Neopterygii</taxon>
        <taxon>Teleostei</taxon>
        <taxon>Neoteleostei</taxon>
        <taxon>Acanthomorphata</taxon>
        <taxon>Gobiaria</taxon>
        <taxon>Gobiiformes</taxon>
        <taxon>Gobioidei</taxon>
        <taxon>Gobiidae</taxon>
        <taxon>Gobionellinae</taxon>
        <taxon>Mugilogobius</taxon>
    </lineage>
</organism>
<dbReference type="Proteomes" id="UP001460270">
    <property type="component" value="Unassembled WGS sequence"/>
</dbReference>
<reference evidence="2" key="1">
    <citation type="submission" date="2024-04" db="EMBL/GenBank/DDBJ databases">
        <title>Salinicola lusitanus LLJ914,a marine bacterium isolated from the Okinawa Trough.</title>
        <authorList>
            <person name="Li J."/>
        </authorList>
    </citation>
    <scope>NUCLEOTIDE SEQUENCE [LARGE SCALE GENOMIC DNA]</scope>
</reference>
<sequence>MAKDSAHLTFVGLRNGCFYFDECEQDEVDADMFELTGTLVKLIRCHNNKFLILNATQFDLKDLNAAQQSCSDYKLCINIYKEPTAYSTPGRAVILSAHKDNKIYAAVCTGDKVLAEEVDIQKKIEENVHKAVFYMIQDERRHCFKLKSSLYPDKYLGFDENDSNKLVLRQYDPENHYDVVTLV</sequence>
<evidence type="ECO:0000313" key="2">
    <source>
        <dbReference type="Proteomes" id="UP001460270"/>
    </source>
</evidence>
<dbReference type="EMBL" id="JBBPFD010000021">
    <property type="protein sequence ID" value="KAK7883184.1"/>
    <property type="molecule type" value="Genomic_DNA"/>
</dbReference>
<dbReference type="AlphaFoldDB" id="A0AAW0MV62"/>
<accession>A0AAW0MV62</accession>